<dbReference type="EMBL" id="AJIL01009214">
    <property type="protein sequence ID" value="KNE86539.1"/>
    <property type="molecule type" value="Genomic_DNA"/>
</dbReference>
<keyword evidence="3" id="KW-1185">Reference proteome</keyword>
<evidence type="ECO:0000313" key="2">
    <source>
        <dbReference type="EMBL" id="KNE86539.1"/>
    </source>
</evidence>
<comment type="caution">
    <text evidence="2">The sequence shown here is derived from an EMBL/GenBank/DDBJ whole genome shotgun (WGS) entry which is preliminary data.</text>
</comment>
<sequence length="128" mass="14276">VTGNVHLDKHLAQTPITEKPVDKKNKATKKKILPLDSSIGDLSISSFTTEPFFEDLEPTLKRITPKRALPVISDSESEAGISIDHPSSPVLEKITRKPALPILSDSEDEYDEGKSYQLFPLTHKRTRN</sequence>
<feature type="region of interest" description="Disordered" evidence="1">
    <location>
        <begin position="1"/>
        <end position="25"/>
    </location>
</feature>
<name>A0A0L0UIL7_9BASI</name>
<proteinExistence type="predicted"/>
<dbReference type="Proteomes" id="UP000054564">
    <property type="component" value="Unassembled WGS sequence"/>
</dbReference>
<feature type="non-terminal residue" evidence="2">
    <location>
        <position position="1"/>
    </location>
</feature>
<organism evidence="2 3">
    <name type="scientific">Puccinia striiformis f. sp. tritici PST-78</name>
    <dbReference type="NCBI Taxonomy" id="1165861"/>
    <lineage>
        <taxon>Eukaryota</taxon>
        <taxon>Fungi</taxon>
        <taxon>Dikarya</taxon>
        <taxon>Basidiomycota</taxon>
        <taxon>Pucciniomycotina</taxon>
        <taxon>Pucciniomycetes</taxon>
        <taxon>Pucciniales</taxon>
        <taxon>Pucciniaceae</taxon>
        <taxon>Puccinia</taxon>
    </lineage>
</organism>
<evidence type="ECO:0000313" key="3">
    <source>
        <dbReference type="Proteomes" id="UP000054564"/>
    </source>
</evidence>
<gene>
    <name evidence="2" type="ORF">PSTG_20099</name>
</gene>
<reference evidence="3" key="1">
    <citation type="submission" date="2014-03" db="EMBL/GenBank/DDBJ databases">
        <title>The Genome Sequence of Puccinia striiformis f. sp. tritici PST-78.</title>
        <authorList>
            <consortium name="The Broad Institute Genome Sequencing Platform"/>
            <person name="Cuomo C."/>
            <person name="Hulbert S."/>
            <person name="Chen X."/>
            <person name="Walker B."/>
            <person name="Young S.K."/>
            <person name="Zeng Q."/>
            <person name="Gargeya S."/>
            <person name="Fitzgerald M."/>
            <person name="Haas B."/>
            <person name="Abouelleil A."/>
            <person name="Alvarado L."/>
            <person name="Arachchi H.M."/>
            <person name="Berlin A.M."/>
            <person name="Chapman S.B."/>
            <person name="Goldberg J."/>
            <person name="Griggs A."/>
            <person name="Gujja S."/>
            <person name="Hansen M."/>
            <person name="Howarth C."/>
            <person name="Imamovic A."/>
            <person name="Larimer J."/>
            <person name="McCowan C."/>
            <person name="Montmayeur A."/>
            <person name="Murphy C."/>
            <person name="Neiman D."/>
            <person name="Pearson M."/>
            <person name="Priest M."/>
            <person name="Roberts A."/>
            <person name="Saif S."/>
            <person name="Shea T."/>
            <person name="Sisk P."/>
            <person name="Sykes S."/>
            <person name="Wortman J."/>
            <person name="Nusbaum C."/>
            <person name="Birren B."/>
        </authorList>
    </citation>
    <scope>NUCLEOTIDE SEQUENCE [LARGE SCALE GENOMIC DNA]</scope>
    <source>
        <strain evidence="3">race PST-78</strain>
    </source>
</reference>
<dbReference type="AlphaFoldDB" id="A0A0L0UIL7"/>
<accession>A0A0L0UIL7</accession>
<evidence type="ECO:0000256" key="1">
    <source>
        <dbReference type="SAM" id="MobiDB-lite"/>
    </source>
</evidence>
<protein>
    <submittedName>
        <fullName evidence="2">Uncharacterized protein</fullName>
    </submittedName>
</protein>
<feature type="compositionally biased region" description="Basic and acidic residues" evidence="1">
    <location>
        <begin position="1"/>
        <end position="11"/>
    </location>
</feature>